<proteinExistence type="predicted"/>
<dbReference type="GO" id="GO:0006355">
    <property type="term" value="P:regulation of DNA-templated transcription"/>
    <property type="evidence" value="ECO:0007669"/>
    <property type="project" value="InterPro"/>
</dbReference>
<protein>
    <submittedName>
        <fullName evidence="7">Two component transcriptional regulator, LuxR family</fullName>
    </submittedName>
</protein>
<evidence type="ECO:0000256" key="2">
    <source>
        <dbReference type="ARBA" id="ARBA00023125"/>
    </source>
</evidence>
<dbReference type="Gene3D" id="3.40.50.2300">
    <property type="match status" value="1"/>
</dbReference>
<dbReference type="InterPro" id="IPR051015">
    <property type="entry name" value="EvgA-like"/>
</dbReference>
<dbReference type="STRING" id="1114924.SAMN05216258_10750"/>
<dbReference type="OrthoDB" id="9814495at2"/>
<dbReference type="PANTHER" id="PTHR45566:SF1">
    <property type="entry name" value="HTH-TYPE TRANSCRIPTIONAL REGULATOR YHJB-RELATED"/>
    <property type="match status" value="1"/>
</dbReference>
<evidence type="ECO:0000256" key="4">
    <source>
        <dbReference type="SAM" id="MobiDB-lite"/>
    </source>
</evidence>
<dbReference type="RefSeq" id="WP_092860964.1">
    <property type="nucleotide sequence ID" value="NZ_FOQH01000007.1"/>
</dbReference>
<feature type="domain" description="Response regulatory" evidence="6">
    <location>
        <begin position="30"/>
        <end position="146"/>
    </location>
</feature>
<evidence type="ECO:0000256" key="1">
    <source>
        <dbReference type="ARBA" id="ARBA00022553"/>
    </source>
</evidence>
<dbReference type="Pfam" id="PF00072">
    <property type="entry name" value="Response_reg"/>
    <property type="match status" value="1"/>
</dbReference>
<feature type="compositionally biased region" description="Pro residues" evidence="4">
    <location>
        <begin position="1"/>
        <end position="14"/>
    </location>
</feature>
<keyword evidence="8" id="KW-1185">Reference proteome</keyword>
<dbReference type="InterPro" id="IPR001789">
    <property type="entry name" value="Sig_transdc_resp-reg_receiver"/>
</dbReference>
<reference evidence="7 8" key="1">
    <citation type="submission" date="2016-10" db="EMBL/GenBank/DDBJ databases">
        <authorList>
            <person name="de Groot N.N."/>
        </authorList>
    </citation>
    <scope>NUCLEOTIDE SEQUENCE [LARGE SCALE GENOMIC DNA]</scope>
    <source>
        <strain evidence="7 8">CGMCC 1.11030</strain>
    </source>
</reference>
<gene>
    <name evidence="7" type="ORF">SAMN05216258_10750</name>
</gene>
<evidence type="ECO:0000313" key="7">
    <source>
        <dbReference type="EMBL" id="SFI47224.1"/>
    </source>
</evidence>
<dbReference type="Pfam" id="PF00196">
    <property type="entry name" value="GerE"/>
    <property type="match status" value="1"/>
</dbReference>
<evidence type="ECO:0000259" key="5">
    <source>
        <dbReference type="PROSITE" id="PS50043"/>
    </source>
</evidence>
<dbReference type="SUPFAM" id="SSF52172">
    <property type="entry name" value="CheY-like"/>
    <property type="match status" value="1"/>
</dbReference>
<dbReference type="InterPro" id="IPR058245">
    <property type="entry name" value="NreC/VraR/RcsB-like_REC"/>
</dbReference>
<evidence type="ECO:0000259" key="6">
    <source>
        <dbReference type="PROSITE" id="PS50110"/>
    </source>
</evidence>
<dbReference type="GO" id="GO:0003677">
    <property type="term" value="F:DNA binding"/>
    <property type="evidence" value="ECO:0007669"/>
    <property type="project" value="UniProtKB-KW"/>
</dbReference>
<accession>A0A1I3IGV8</accession>
<dbReference type="GO" id="GO:0000160">
    <property type="term" value="P:phosphorelay signal transduction system"/>
    <property type="evidence" value="ECO:0007669"/>
    <property type="project" value="InterPro"/>
</dbReference>
<dbReference type="InterPro" id="IPR016032">
    <property type="entry name" value="Sig_transdc_resp-reg_C-effctor"/>
</dbReference>
<dbReference type="CDD" id="cd17535">
    <property type="entry name" value="REC_NarL-like"/>
    <property type="match status" value="1"/>
</dbReference>
<dbReference type="AlphaFoldDB" id="A0A1I3IGV8"/>
<sequence length="246" mass="26446">MTASPAPPAPPPRAPQDADAGRGTAAPFASALVIDDHPLFCEALSGMLREMGVARIETADRLARAYERLASGPAPEVILLDLTLPDVEGMEGLLRIRRLARDTPVVVISSLEENRIVGSALRSGASGFVPKQSPRDVFARAFAAIAAGETFRPDGFVEGDETPSETEQAIERLALLTPQQARILELVCEGQLNKQIAWELSIAETTVKAHITAILRKLNVRSRTQAVLLAQNARYRKILHDASGAT</sequence>
<organism evidence="7 8">
    <name type="scientific">Albimonas pacifica</name>
    <dbReference type="NCBI Taxonomy" id="1114924"/>
    <lineage>
        <taxon>Bacteria</taxon>
        <taxon>Pseudomonadati</taxon>
        <taxon>Pseudomonadota</taxon>
        <taxon>Alphaproteobacteria</taxon>
        <taxon>Rhodobacterales</taxon>
        <taxon>Paracoccaceae</taxon>
        <taxon>Albimonas</taxon>
    </lineage>
</organism>
<evidence type="ECO:0000313" key="8">
    <source>
        <dbReference type="Proteomes" id="UP000199377"/>
    </source>
</evidence>
<dbReference type="PRINTS" id="PR00038">
    <property type="entry name" value="HTHLUXR"/>
</dbReference>
<dbReference type="Proteomes" id="UP000199377">
    <property type="component" value="Unassembled WGS sequence"/>
</dbReference>
<dbReference type="InterPro" id="IPR000792">
    <property type="entry name" value="Tscrpt_reg_LuxR_C"/>
</dbReference>
<name>A0A1I3IGV8_9RHOB</name>
<evidence type="ECO:0000256" key="3">
    <source>
        <dbReference type="PROSITE-ProRule" id="PRU00169"/>
    </source>
</evidence>
<dbReference type="PANTHER" id="PTHR45566">
    <property type="entry name" value="HTH-TYPE TRANSCRIPTIONAL REGULATOR YHJB-RELATED"/>
    <property type="match status" value="1"/>
</dbReference>
<dbReference type="SUPFAM" id="SSF46894">
    <property type="entry name" value="C-terminal effector domain of the bipartite response regulators"/>
    <property type="match status" value="1"/>
</dbReference>
<feature type="region of interest" description="Disordered" evidence="4">
    <location>
        <begin position="1"/>
        <end position="23"/>
    </location>
</feature>
<dbReference type="EMBL" id="FOQH01000007">
    <property type="protein sequence ID" value="SFI47224.1"/>
    <property type="molecule type" value="Genomic_DNA"/>
</dbReference>
<dbReference type="PROSITE" id="PS00622">
    <property type="entry name" value="HTH_LUXR_1"/>
    <property type="match status" value="1"/>
</dbReference>
<feature type="modified residue" description="4-aspartylphosphate" evidence="3">
    <location>
        <position position="81"/>
    </location>
</feature>
<dbReference type="SMART" id="SM00448">
    <property type="entry name" value="REC"/>
    <property type="match status" value="1"/>
</dbReference>
<dbReference type="PROSITE" id="PS50110">
    <property type="entry name" value="RESPONSE_REGULATORY"/>
    <property type="match status" value="1"/>
</dbReference>
<dbReference type="InterPro" id="IPR011006">
    <property type="entry name" value="CheY-like_superfamily"/>
</dbReference>
<dbReference type="CDD" id="cd06170">
    <property type="entry name" value="LuxR_C_like"/>
    <property type="match status" value="1"/>
</dbReference>
<dbReference type="PROSITE" id="PS50043">
    <property type="entry name" value="HTH_LUXR_2"/>
    <property type="match status" value="1"/>
</dbReference>
<feature type="domain" description="HTH luxR-type" evidence="5">
    <location>
        <begin position="169"/>
        <end position="234"/>
    </location>
</feature>
<dbReference type="SMART" id="SM00421">
    <property type="entry name" value="HTH_LUXR"/>
    <property type="match status" value="1"/>
</dbReference>
<keyword evidence="1 3" id="KW-0597">Phosphoprotein</keyword>
<keyword evidence="2" id="KW-0238">DNA-binding</keyword>